<name>A0AA41QK89_9HYPH</name>
<proteinExistence type="predicted"/>
<dbReference type="GO" id="GO:0004342">
    <property type="term" value="F:glucosamine-6-phosphate deaminase activity"/>
    <property type="evidence" value="ECO:0007669"/>
    <property type="project" value="InterPro"/>
</dbReference>
<comment type="caution">
    <text evidence="2">The sequence shown here is derived from an EMBL/GenBank/DDBJ whole genome shotgun (WGS) entry which is preliminary data.</text>
</comment>
<dbReference type="GO" id="GO:0006043">
    <property type="term" value="P:glucosamine catabolic process"/>
    <property type="evidence" value="ECO:0007669"/>
    <property type="project" value="TreeGrafter"/>
</dbReference>
<dbReference type="SUPFAM" id="SSF100950">
    <property type="entry name" value="NagB/RpiA/CoA transferase-like"/>
    <property type="match status" value="1"/>
</dbReference>
<dbReference type="EMBL" id="JALAZD010000001">
    <property type="protein sequence ID" value="MCI0126436.1"/>
    <property type="molecule type" value="Genomic_DNA"/>
</dbReference>
<dbReference type="GO" id="GO:0006046">
    <property type="term" value="P:N-acetylglucosamine catabolic process"/>
    <property type="evidence" value="ECO:0007669"/>
    <property type="project" value="TreeGrafter"/>
</dbReference>
<dbReference type="Pfam" id="PF01182">
    <property type="entry name" value="Glucosamine_iso"/>
    <property type="match status" value="1"/>
</dbReference>
<dbReference type="Gene3D" id="3.40.50.1360">
    <property type="match status" value="1"/>
</dbReference>
<feature type="domain" description="Glucosamine/galactosamine-6-phosphate isomerase" evidence="1">
    <location>
        <begin position="3"/>
        <end position="219"/>
    </location>
</feature>
<dbReference type="Proteomes" id="UP001156140">
    <property type="component" value="Unassembled WGS sequence"/>
</dbReference>
<evidence type="ECO:0000313" key="2">
    <source>
        <dbReference type="EMBL" id="MCI0126436.1"/>
    </source>
</evidence>
<dbReference type="CDD" id="cd01399">
    <property type="entry name" value="GlcN6P_deaminase"/>
    <property type="match status" value="1"/>
</dbReference>
<sequence length="232" mass="25281">MGAAGARDVAEALRERLAAKAEVRMVFAAAPSQSEMLAALCEAPGIDWSRVVAFHMDEYIGLPAGAPERFASWLDANVFGRLPFKAVHRIVPEPDPEAEVRRYAALLDEAPLDFICLGIGVNGHIAFNDPPVADFNDPLDVKVVELDDVCRQQQVDDDCFERFEDVPERAVTLTIPRLLRADRLFCVVPGNVKRAAVAAALHGPISTDCPASILRQQSNCTLYLDAESDPDA</sequence>
<dbReference type="PANTHER" id="PTHR11280:SF6">
    <property type="entry name" value="GLUCOSAMINE-6-PHOSPHATE ISOMERASE NAGB"/>
    <property type="match status" value="1"/>
</dbReference>
<organism evidence="2 3">
    <name type="scientific">Paradevosia shaoguanensis</name>
    <dbReference type="NCBI Taxonomy" id="1335043"/>
    <lineage>
        <taxon>Bacteria</taxon>
        <taxon>Pseudomonadati</taxon>
        <taxon>Pseudomonadota</taxon>
        <taxon>Alphaproteobacteria</taxon>
        <taxon>Hyphomicrobiales</taxon>
        <taxon>Devosiaceae</taxon>
        <taxon>Paradevosia</taxon>
    </lineage>
</organism>
<evidence type="ECO:0000313" key="3">
    <source>
        <dbReference type="Proteomes" id="UP001156140"/>
    </source>
</evidence>
<dbReference type="AlphaFoldDB" id="A0AA41QK89"/>
<dbReference type="GO" id="GO:0019262">
    <property type="term" value="P:N-acetylneuraminate catabolic process"/>
    <property type="evidence" value="ECO:0007669"/>
    <property type="project" value="TreeGrafter"/>
</dbReference>
<dbReference type="GO" id="GO:0005975">
    <property type="term" value="P:carbohydrate metabolic process"/>
    <property type="evidence" value="ECO:0007669"/>
    <property type="project" value="InterPro"/>
</dbReference>
<protein>
    <submittedName>
        <fullName evidence="2">Glucosamine-6-phosphate deaminase</fullName>
    </submittedName>
</protein>
<dbReference type="InterPro" id="IPR006148">
    <property type="entry name" value="Glc/Gal-6P_isomerase"/>
</dbReference>
<reference evidence="2" key="1">
    <citation type="submission" date="2022-03" db="EMBL/GenBank/DDBJ databases">
        <title>The complete genome sequence of a Methyloterrigena soli.</title>
        <authorList>
            <person name="Zi Z."/>
        </authorList>
    </citation>
    <scope>NUCLEOTIDE SEQUENCE</scope>
    <source>
        <strain evidence="2">M48</strain>
    </source>
</reference>
<dbReference type="InterPro" id="IPR004547">
    <property type="entry name" value="Glucosamine6P_isomerase"/>
</dbReference>
<dbReference type="GO" id="GO:0042802">
    <property type="term" value="F:identical protein binding"/>
    <property type="evidence" value="ECO:0007669"/>
    <property type="project" value="TreeGrafter"/>
</dbReference>
<dbReference type="InterPro" id="IPR037171">
    <property type="entry name" value="NagB/RpiA_transferase-like"/>
</dbReference>
<dbReference type="GO" id="GO:0005737">
    <property type="term" value="C:cytoplasm"/>
    <property type="evidence" value="ECO:0007669"/>
    <property type="project" value="TreeGrafter"/>
</dbReference>
<evidence type="ECO:0000259" key="1">
    <source>
        <dbReference type="Pfam" id="PF01182"/>
    </source>
</evidence>
<gene>
    <name evidence="2" type="ORF">ML536_06315</name>
</gene>
<accession>A0AA41QK89</accession>
<dbReference type="PANTHER" id="PTHR11280">
    <property type="entry name" value="GLUCOSAMINE-6-PHOSPHATE ISOMERASE"/>
    <property type="match status" value="1"/>
</dbReference>
<keyword evidence="3" id="KW-1185">Reference proteome</keyword>